<sequence length="157" mass="17543">MPILLGDRGLESETRAKGKVTPEHLIHPNRTQQELSCLLDSRGGPGVHTRTHAHLRSRLTLVPLLVLRHLIPGLLTVTSLESVFSRGKGECNKVRGWIGVWGGVGGVDKLLRWMRRKCHNTWASGAGTQSQSSKQSSIVIHDRRGFGCLNFWRRRNV</sequence>
<protein>
    <submittedName>
        <fullName evidence="1">Uncharacterized protein</fullName>
    </submittedName>
</protein>
<accession>A0AAE0ZT90</accession>
<name>A0AAE0ZT90_9GAST</name>
<dbReference type="EMBL" id="JAWDGP010003366">
    <property type="protein sequence ID" value="KAK3774982.1"/>
    <property type="molecule type" value="Genomic_DNA"/>
</dbReference>
<comment type="caution">
    <text evidence="1">The sequence shown here is derived from an EMBL/GenBank/DDBJ whole genome shotgun (WGS) entry which is preliminary data.</text>
</comment>
<evidence type="ECO:0000313" key="2">
    <source>
        <dbReference type="Proteomes" id="UP001283361"/>
    </source>
</evidence>
<proteinExistence type="predicted"/>
<gene>
    <name evidence="1" type="ORF">RRG08_036276</name>
</gene>
<dbReference type="Proteomes" id="UP001283361">
    <property type="component" value="Unassembled WGS sequence"/>
</dbReference>
<reference evidence="1" key="1">
    <citation type="journal article" date="2023" name="G3 (Bethesda)">
        <title>A reference genome for the long-term kleptoplast-retaining sea slug Elysia crispata morphotype clarki.</title>
        <authorList>
            <person name="Eastman K.E."/>
            <person name="Pendleton A.L."/>
            <person name="Shaikh M.A."/>
            <person name="Suttiyut T."/>
            <person name="Ogas R."/>
            <person name="Tomko P."/>
            <person name="Gavelis G."/>
            <person name="Widhalm J.R."/>
            <person name="Wisecaver J.H."/>
        </authorList>
    </citation>
    <scope>NUCLEOTIDE SEQUENCE</scope>
    <source>
        <strain evidence="1">ECLA1</strain>
    </source>
</reference>
<evidence type="ECO:0000313" key="1">
    <source>
        <dbReference type="EMBL" id="KAK3774982.1"/>
    </source>
</evidence>
<organism evidence="1 2">
    <name type="scientific">Elysia crispata</name>
    <name type="common">lettuce slug</name>
    <dbReference type="NCBI Taxonomy" id="231223"/>
    <lineage>
        <taxon>Eukaryota</taxon>
        <taxon>Metazoa</taxon>
        <taxon>Spiralia</taxon>
        <taxon>Lophotrochozoa</taxon>
        <taxon>Mollusca</taxon>
        <taxon>Gastropoda</taxon>
        <taxon>Heterobranchia</taxon>
        <taxon>Euthyneura</taxon>
        <taxon>Panpulmonata</taxon>
        <taxon>Sacoglossa</taxon>
        <taxon>Placobranchoidea</taxon>
        <taxon>Plakobranchidae</taxon>
        <taxon>Elysia</taxon>
    </lineage>
</organism>
<dbReference type="AlphaFoldDB" id="A0AAE0ZT90"/>
<keyword evidence="2" id="KW-1185">Reference proteome</keyword>